<reference evidence="8" key="1">
    <citation type="journal article" date="2014" name="Soil Biol. Biochem.">
        <title>Structure and function of bacterial communities in ageing soils: Insights from the Mendocino ecological staircase.</title>
        <authorList>
            <person name="Uroz S."/>
            <person name="Tech J.J."/>
            <person name="Sawaya N.A."/>
            <person name="Frey-Klett P."/>
            <person name="Leveau J.H.J."/>
        </authorList>
    </citation>
    <scope>NUCLEOTIDE SEQUENCE [LARGE SCALE GENOMIC DNA]</scope>
    <source>
        <strain evidence="8">Cal35</strain>
    </source>
</reference>
<dbReference type="Proteomes" id="UP000030302">
    <property type="component" value="Chromosome"/>
</dbReference>
<feature type="domain" description="TMEM205-like" evidence="6">
    <location>
        <begin position="29"/>
        <end position="128"/>
    </location>
</feature>
<keyword evidence="8" id="KW-1185">Reference proteome</keyword>
<proteinExistence type="predicted"/>
<evidence type="ECO:0000256" key="2">
    <source>
        <dbReference type="ARBA" id="ARBA00022692"/>
    </source>
</evidence>
<protein>
    <submittedName>
        <fullName evidence="7">Putative transmembrane protein</fullName>
    </submittedName>
</protein>
<evidence type="ECO:0000256" key="3">
    <source>
        <dbReference type="ARBA" id="ARBA00022989"/>
    </source>
</evidence>
<dbReference type="Pfam" id="PF13664">
    <property type="entry name" value="DUF4149"/>
    <property type="match status" value="1"/>
</dbReference>
<keyword evidence="2 5" id="KW-0812">Transmembrane</keyword>
<evidence type="ECO:0000256" key="4">
    <source>
        <dbReference type="ARBA" id="ARBA00023136"/>
    </source>
</evidence>
<feature type="transmembrane region" description="Helical" evidence="5">
    <location>
        <begin position="26"/>
        <end position="46"/>
    </location>
</feature>
<dbReference type="HOGENOM" id="CLU_136732_1_0_4"/>
<name>A0A0A1FC96_9BURK</name>
<comment type="subcellular location">
    <subcellularLocation>
        <location evidence="1">Membrane</location>
    </subcellularLocation>
</comment>
<gene>
    <name evidence="7" type="ORF">LT85_2096</name>
</gene>
<evidence type="ECO:0000259" key="6">
    <source>
        <dbReference type="Pfam" id="PF13664"/>
    </source>
</evidence>
<evidence type="ECO:0000256" key="5">
    <source>
        <dbReference type="SAM" id="Phobius"/>
    </source>
</evidence>
<dbReference type="InterPro" id="IPR025423">
    <property type="entry name" value="TMEM205-like"/>
</dbReference>
<evidence type="ECO:0000313" key="8">
    <source>
        <dbReference type="Proteomes" id="UP000030302"/>
    </source>
</evidence>
<accession>A0A0A1FC96</accession>
<dbReference type="EMBL" id="CP009962">
    <property type="protein sequence ID" value="AIY41254.1"/>
    <property type="molecule type" value="Genomic_DNA"/>
</dbReference>
<evidence type="ECO:0000256" key="1">
    <source>
        <dbReference type="ARBA" id="ARBA00004370"/>
    </source>
</evidence>
<keyword evidence="3 5" id="KW-1133">Transmembrane helix</keyword>
<dbReference type="STRING" id="279058.LT85_2096"/>
<dbReference type="GO" id="GO:0016020">
    <property type="term" value="C:membrane"/>
    <property type="evidence" value="ECO:0007669"/>
    <property type="project" value="UniProtKB-SubCell"/>
</dbReference>
<feature type="transmembrane region" description="Helical" evidence="5">
    <location>
        <begin position="99"/>
        <end position="122"/>
    </location>
</feature>
<dbReference type="KEGG" id="care:LT85_2096"/>
<organism evidence="7 8">
    <name type="scientific">Collimonas arenae</name>
    <dbReference type="NCBI Taxonomy" id="279058"/>
    <lineage>
        <taxon>Bacteria</taxon>
        <taxon>Pseudomonadati</taxon>
        <taxon>Pseudomonadota</taxon>
        <taxon>Betaproteobacteria</taxon>
        <taxon>Burkholderiales</taxon>
        <taxon>Oxalobacteraceae</taxon>
        <taxon>Collimonas</taxon>
    </lineage>
</organism>
<feature type="transmembrane region" description="Helical" evidence="5">
    <location>
        <begin position="66"/>
        <end position="87"/>
    </location>
</feature>
<dbReference type="AlphaFoldDB" id="A0A0A1FC96"/>
<feature type="transmembrane region" description="Helical" evidence="5">
    <location>
        <begin position="142"/>
        <end position="167"/>
    </location>
</feature>
<keyword evidence="4 5" id="KW-0472">Membrane</keyword>
<evidence type="ECO:0000313" key="7">
    <source>
        <dbReference type="EMBL" id="AIY41254.1"/>
    </source>
</evidence>
<sequence>MMATPSSGTCEAAIRKPGVAMFVVRFRLLIATLWVGSLWTVGYLVAPTLFATLPDRMLAGTIAGSLFRIEAWLAIVCGILLVMLFSYRTHDDSAPLRKTVLRLTLLMLACTVVGYFCIQPFMASLREAAALTGGVMADGAKTQFGILHGIASGIYLIQSLLGVGLILKLRSLR</sequence>